<dbReference type="OrthoDB" id="724026at2759"/>
<protein>
    <submittedName>
        <fullName evidence="1">Uncharacterized protein</fullName>
    </submittedName>
</protein>
<evidence type="ECO:0000313" key="1">
    <source>
        <dbReference type="EMBL" id="RLM85349.1"/>
    </source>
</evidence>
<dbReference type="PANTHER" id="PTHR31439:SF3">
    <property type="entry name" value="OS07G0231800 PROTEIN"/>
    <property type="match status" value="1"/>
</dbReference>
<evidence type="ECO:0000313" key="2">
    <source>
        <dbReference type="Proteomes" id="UP000275267"/>
    </source>
</evidence>
<sequence>MRPAAAGKTVEWEVRARVWVTYWPNKKRTPLHTETRTLEFRELLQLTVAE</sequence>
<organism evidence="1 2">
    <name type="scientific">Panicum miliaceum</name>
    <name type="common">Proso millet</name>
    <name type="synonym">Broomcorn millet</name>
    <dbReference type="NCBI Taxonomy" id="4540"/>
    <lineage>
        <taxon>Eukaryota</taxon>
        <taxon>Viridiplantae</taxon>
        <taxon>Streptophyta</taxon>
        <taxon>Embryophyta</taxon>
        <taxon>Tracheophyta</taxon>
        <taxon>Spermatophyta</taxon>
        <taxon>Magnoliopsida</taxon>
        <taxon>Liliopsida</taxon>
        <taxon>Poales</taxon>
        <taxon>Poaceae</taxon>
        <taxon>PACMAD clade</taxon>
        <taxon>Panicoideae</taxon>
        <taxon>Panicodae</taxon>
        <taxon>Paniceae</taxon>
        <taxon>Panicinae</taxon>
        <taxon>Panicum</taxon>
        <taxon>Panicum sect. Panicum</taxon>
    </lineage>
</organism>
<keyword evidence="2" id="KW-1185">Reference proteome</keyword>
<gene>
    <name evidence="1" type="ORF">C2845_PM04G06670</name>
</gene>
<reference evidence="2" key="1">
    <citation type="journal article" date="2019" name="Nat. Commun.">
        <title>The genome of broomcorn millet.</title>
        <authorList>
            <person name="Zou C."/>
            <person name="Miki D."/>
            <person name="Li D."/>
            <person name="Tang Q."/>
            <person name="Xiao L."/>
            <person name="Rajput S."/>
            <person name="Deng P."/>
            <person name="Jia W."/>
            <person name="Huang R."/>
            <person name="Zhang M."/>
            <person name="Sun Y."/>
            <person name="Hu J."/>
            <person name="Fu X."/>
            <person name="Schnable P.S."/>
            <person name="Li F."/>
            <person name="Zhang H."/>
            <person name="Feng B."/>
            <person name="Zhu X."/>
            <person name="Liu R."/>
            <person name="Schnable J.C."/>
            <person name="Zhu J.-K."/>
            <person name="Zhang H."/>
        </authorList>
    </citation>
    <scope>NUCLEOTIDE SEQUENCE [LARGE SCALE GENOMIC DNA]</scope>
</reference>
<dbReference type="AlphaFoldDB" id="A0A3L6QP51"/>
<proteinExistence type="predicted"/>
<dbReference type="PANTHER" id="PTHR31439">
    <property type="entry name" value="EXPRESSED PROTEIN"/>
    <property type="match status" value="1"/>
</dbReference>
<dbReference type="Proteomes" id="UP000275267">
    <property type="component" value="Unassembled WGS sequence"/>
</dbReference>
<name>A0A3L6QP51_PANMI</name>
<comment type="caution">
    <text evidence="1">The sequence shown here is derived from an EMBL/GenBank/DDBJ whole genome shotgun (WGS) entry which is preliminary data.</text>
</comment>
<accession>A0A3L6QP51</accession>
<dbReference type="EMBL" id="PQIB02000011">
    <property type="protein sequence ID" value="RLM85349.1"/>
    <property type="molecule type" value="Genomic_DNA"/>
</dbReference>